<reference evidence="2" key="15">
    <citation type="submission" date="2024-06" db="EMBL/GenBank/DDBJ databases">
        <title>Drosophila melanogaster release 4 sequence.</title>
        <authorList>
            <consortium name="Berkeley Drosophila Genome Project"/>
            <person name="Celniker S."/>
            <person name="Carlson J."/>
            <person name="Wan K."/>
            <person name="Pfeiffer B."/>
            <person name="Frise E."/>
            <person name="George R."/>
            <person name="Hoskins R."/>
            <person name="Stapleton M."/>
            <person name="Pacleb J."/>
            <person name="Park S."/>
            <person name="Svirskas R."/>
            <person name="Smith E."/>
            <person name="Yu C."/>
            <person name="Rubin G."/>
        </authorList>
    </citation>
    <scope>NUCLEOTIDE SEQUENCE</scope>
</reference>
<evidence type="ECO:0000313" key="2">
    <source>
        <dbReference type="EMBL" id="AAF45576.1"/>
    </source>
</evidence>
<reference evidence="2 5" key="5">
    <citation type="journal article" date="2002" name="Genome Biol.">
        <title>Heterochromatic sequences in a Drosophila whole-genome shotgun assembly.</title>
        <authorList>
            <person name="Hoskins R.A."/>
            <person name="Smith C.D."/>
            <person name="Carlson J.W."/>
            <person name="Carvalho A.B."/>
            <person name="Halpern A."/>
            <person name="Kaminker J.S."/>
            <person name="Kennedy C."/>
            <person name="Mungall C.J."/>
            <person name="Sullivan B.A."/>
            <person name="Sutton G.G."/>
            <person name="Yasuhara J.C."/>
            <person name="Wakimoto B.T."/>
            <person name="Myers E.W."/>
            <person name="Celniker S.E."/>
            <person name="Rubin G.M."/>
            <person name="Karpen G.H."/>
        </authorList>
    </citation>
    <scope>NUCLEOTIDE SEQUENCE [LARGE SCALE GENOMIC DNA]</scope>
    <source>
        <strain evidence="5">Berkeley</strain>
    </source>
</reference>
<reference evidence="2" key="8">
    <citation type="submission" date="2006-08" db="EMBL/GenBank/DDBJ databases">
        <authorList>
            <person name="Celniker S."/>
            <person name="Carlson J."/>
            <person name="Wan K."/>
            <person name="Frise E."/>
            <person name="Hoskins R."/>
            <person name="Park S."/>
            <person name="Svirskas R."/>
            <person name="Rubin G."/>
        </authorList>
    </citation>
    <scope>NUCLEOTIDE SEQUENCE</scope>
</reference>
<dbReference type="GeneID" id="31049"/>
<keyword evidence="5" id="KW-1185">Reference proteome</keyword>
<dbReference type="VEuPathDB" id="VectorBase:FBgn0029552"/>
<reference evidence="3" key="7">
    <citation type="submission" date="2005-06" db="EMBL/GenBank/DDBJ databases">
        <authorList>
            <person name="Stapleton M."/>
            <person name="Carlson J."/>
            <person name="Chavez C."/>
            <person name="Frise E."/>
            <person name="George R."/>
            <person name="Pacleb J."/>
            <person name="Park S."/>
            <person name="Wan K."/>
            <person name="Yu C."/>
            <person name="Celniker S."/>
        </authorList>
    </citation>
    <scope>NUCLEOTIDE SEQUENCE</scope>
</reference>
<name>Q9W5B8_DROME</name>
<evidence type="ECO:0000256" key="1">
    <source>
        <dbReference type="SAM" id="MobiDB-lite"/>
    </source>
</evidence>
<reference evidence="2" key="11">
    <citation type="journal article" date="2015" name="G3 (Bethesda)">
        <title>Gene Model Annotations for Drosophila melanogaster: Impact of High-Throughput Data.</title>
        <authorList>
            <consortium name="FlyBase Consortium"/>
            <person name="Matthews B.B."/>
            <person name="Dos Santos G."/>
            <person name="Crosby M.A."/>
            <person name="Emmert D.B."/>
            <person name="St Pierre S.E."/>
            <person name="Gramates L.S."/>
            <person name="Zhou P."/>
            <person name="Schroeder A.J."/>
            <person name="Falls K."/>
            <person name="Strelets V."/>
            <person name="Russo S.M."/>
            <person name="Gelbart W.M."/>
            <person name="null"/>
        </authorList>
    </citation>
    <scope>NUCLEOTIDE SEQUENCE</scope>
</reference>
<dbReference type="EMBL" id="BT023625">
    <property type="protein sequence ID" value="AAY85025.1"/>
    <property type="molecule type" value="mRNA"/>
</dbReference>
<proteinExistence type="evidence at transcript level"/>
<dbReference type="PaxDb" id="7227-FBpp0070167"/>
<reference evidence="2" key="14">
    <citation type="submission" date="2023-12" db="EMBL/GenBank/DDBJ databases">
        <authorList>
            <consortium name="FlyBase"/>
        </authorList>
    </citation>
    <scope>NUCLEOTIDE SEQUENCE</scope>
</reference>
<reference evidence="2" key="13">
    <citation type="journal article" date="2015" name="Genome Res.">
        <title>The Release 6 reference sequence of the Drosophila melanogaster genome.</title>
        <authorList>
            <person name="Hoskins R.A."/>
            <person name="Carlson J.W."/>
            <person name="Wan K.H."/>
            <person name="Park S."/>
            <person name="Mendez I."/>
            <person name="Galle S.E."/>
            <person name="Booth B.W."/>
            <person name="Pfeiffer B.D."/>
            <person name="George R.A."/>
            <person name="Svirskas R."/>
            <person name="Krzywinski M."/>
            <person name="Schein J."/>
            <person name="Accardo M.C."/>
            <person name="Damia E."/>
            <person name="Messina G."/>
            <person name="Mendez-Lago M."/>
            <person name="de Pablos B."/>
            <person name="Demakova O.V."/>
            <person name="Andreyeva E.N."/>
            <person name="Boldyreva L.V."/>
            <person name="Marra M."/>
            <person name="Carvalho A.B."/>
            <person name="Dimitri P."/>
            <person name="Villasante A."/>
            <person name="Zhimulev I.F."/>
            <person name="Rubin G.M."/>
            <person name="Karpen G.H."/>
            <person name="Celniker S.E."/>
        </authorList>
    </citation>
    <scope>NUCLEOTIDE SEQUENCE</scope>
</reference>
<dbReference type="RefSeq" id="NP_569878.1">
    <property type="nucleotide sequence ID" value="NM_130522.3"/>
</dbReference>
<dbReference type="DNASU" id="31049"/>
<accession>Q9W5B8</accession>
<dbReference type="AlphaFoldDB" id="Q9W5B8"/>
<reference evidence="2 5" key="10">
    <citation type="journal article" date="2007" name="Science">
        <title>Sequence finishing and mapping of Drosophila melanogaster heterochromatin.</title>
        <authorList>
            <person name="Hoskins R.A."/>
            <person name="Carlson J.W."/>
            <person name="Kennedy C."/>
            <person name="Acevedo D."/>
            <person name="Evans-Holm M."/>
            <person name="Frise E."/>
            <person name="Wan K.H."/>
            <person name="Park S."/>
            <person name="Mendez-Lago M."/>
            <person name="Rossi F."/>
            <person name="Villasante A."/>
            <person name="Dimitri P."/>
            <person name="Karpen G.H."/>
            <person name="Celniker S.E."/>
        </authorList>
    </citation>
    <scope>NUCLEOTIDE SEQUENCE [LARGE SCALE GENOMIC DNA]</scope>
    <source>
        <strain evidence="5">Berkeley</strain>
    </source>
</reference>
<organism evidence="2 5">
    <name type="scientific">Drosophila melanogaster</name>
    <name type="common">Fruit fly</name>
    <dbReference type="NCBI Taxonomy" id="7227"/>
    <lineage>
        <taxon>Eukaryota</taxon>
        <taxon>Metazoa</taxon>
        <taxon>Ecdysozoa</taxon>
        <taxon>Arthropoda</taxon>
        <taxon>Hexapoda</taxon>
        <taxon>Insecta</taxon>
        <taxon>Pterygota</taxon>
        <taxon>Neoptera</taxon>
        <taxon>Endopterygota</taxon>
        <taxon>Diptera</taxon>
        <taxon>Brachycera</taxon>
        <taxon>Muscomorpha</taxon>
        <taxon>Ephydroidea</taxon>
        <taxon>Drosophilidae</taxon>
        <taxon>Drosophila</taxon>
        <taxon>Sophophora</taxon>
    </lineage>
</organism>
<sequence length="132" mass="15256">MDDLANEYTGSEERSGEASKLGLLARVDRLLRRWLPGYSFIRGKRLSTSETSIVHGCSHGTQAVRGRGDRMNNKEEVYLDTGIAKSEFCVHLETLLRNKLLKKQQELALEHQERSREMELEQERQLNQQVQQ</sequence>
<dbReference type="HOGENOM" id="CLU_143064_0_0_1"/>
<reference evidence="5" key="3">
    <citation type="journal article" date="2002" name="Genome Biol.">
        <title>Annotation of the Drosophila melanogaster euchromatic genome: a systematic review.</title>
        <authorList>
            <person name="Misra S."/>
            <person name="Crosby M.A."/>
            <person name="Mungall C.J."/>
            <person name="Matthews B.B."/>
            <person name="Campbell K.S."/>
            <person name="Hradecky P."/>
            <person name="Huang Y."/>
            <person name="Kaminker J.S."/>
            <person name="Millburn G.H."/>
            <person name="Prochnik S.E."/>
            <person name="Smith C.D."/>
            <person name="Tupy J.L."/>
            <person name="Whitfied E.J."/>
            <person name="Bayraktaroglu L."/>
            <person name="Berman B.P."/>
            <person name="Bettencourt B.R."/>
            <person name="Celniker S.E."/>
            <person name="de Grey A.D."/>
            <person name="Drysdale R.A."/>
            <person name="Harris N.L."/>
            <person name="Richter J."/>
            <person name="Russo S."/>
            <person name="Schroeder A.J."/>
            <person name="Shu S.Q."/>
            <person name="Stapleton M."/>
            <person name="Yamada C."/>
            <person name="Ashburner M."/>
            <person name="Gelbart W.M."/>
            <person name="Rubin G.M."/>
            <person name="Lewis S.E."/>
        </authorList>
    </citation>
    <scope>GENOME REANNOTATION</scope>
    <source>
        <strain evidence="5">Berkeley</strain>
    </source>
</reference>
<dbReference type="Proteomes" id="UP000000803">
    <property type="component" value="Chromosome X"/>
</dbReference>
<protein>
    <submittedName>
        <fullName evidence="3">IP05715p</fullName>
    </submittedName>
</protein>
<dbReference type="AGR" id="FB:FBgn0029552"/>
<dbReference type="eggNOG" id="ENOG502RMJW">
    <property type="taxonomic scope" value="Eukaryota"/>
</dbReference>
<evidence type="ECO:0000313" key="5">
    <source>
        <dbReference type="Proteomes" id="UP000000803"/>
    </source>
</evidence>
<dbReference type="KEGG" id="dme:Dmel_CG14631"/>
<reference evidence="5" key="4">
    <citation type="journal article" date="2002" name="Genome Biol.">
        <title>The transposable elements of the Drosophila melanogaster euchromatin: a genomics perspective.</title>
        <authorList>
            <person name="Kaminker J.S."/>
            <person name="Bergman C.M."/>
            <person name="Kronmiller B."/>
            <person name="Carlson J."/>
            <person name="Svirskas R."/>
            <person name="Patel S."/>
            <person name="Frise E."/>
            <person name="Wheeler D.A."/>
            <person name="Lewis S.E."/>
            <person name="Rubin G.M."/>
            <person name="Ashburner M."/>
            <person name="Celniker S.E."/>
        </authorList>
    </citation>
    <scope>NUCLEOTIDE SEQUENCE [LARGE SCALE GENOMIC DNA]</scope>
    <source>
        <strain evidence="5">Berkeley</strain>
    </source>
</reference>
<dbReference type="UCSC" id="CG14631-RA">
    <property type="organism name" value="d. melanogaster"/>
</dbReference>
<reference evidence="2" key="12">
    <citation type="journal article" date="2015" name="G3 (Bethesda)">
        <title>Gene Model Annotations for Drosophila melanogaster: The Rule-Benders.</title>
        <authorList>
            <consortium name="FlyBase Consortium"/>
            <person name="Crosby M.A."/>
            <person name="Gramates L.S."/>
            <person name="Dos Santos G."/>
            <person name="Matthews B.B."/>
            <person name="St Pierre S.E."/>
            <person name="Zhou P."/>
            <person name="Schroeder A.J."/>
            <person name="Falls K."/>
            <person name="Emmert D.B."/>
            <person name="Russo S.M."/>
            <person name="Gelbart W.M."/>
            <person name="null"/>
        </authorList>
    </citation>
    <scope>NUCLEOTIDE SEQUENCE</scope>
</reference>
<dbReference type="IntAct" id="Q9W5B8">
    <property type="interactions" value="1"/>
</dbReference>
<dbReference type="FlyBase" id="FBgn0029552">
    <property type="gene designation" value="CG14631"/>
</dbReference>
<dbReference type="BioGRID-ORCS" id="31049">
    <property type="hits" value="0 hits in 1 CRISPR screen"/>
</dbReference>
<dbReference type="EMBL" id="AE014298">
    <property type="protein sequence ID" value="AAF45576.1"/>
    <property type="molecule type" value="Genomic_DNA"/>
</dbReference>
<feature type="compositionally biased region" description="Basic and acidic residues" evidence="1">
    <location>
        <begin position="111"/>
        <end position="124"/>
    </location>
</feature>
<feature type="region of interest" description="Disordered" evidence="1">
    <location>
        <begin position="111"/>
        <end position="132"/>
    </location>
</feature>
<reference evidence="2 5" key="1">
    <citation type="journal article" date="2000" name="Science">
        <title>The genome sequence of Drosophila melanogaster.</title>
        <authorList>
            <person name="Adams M.D."/>
            <person name="Celniker S.E."/>
            <person name="Holt R.A."/>
            <person name="Evans C.A."/>
            <person name="Gocayne J.D."/>
            <person name="Amanatides P.G."/>
            <person name="Scherer S.E."/>
            <person name="Li P.W."/>
            <person name="Hoskins R.A."/>
            <person name="Galle R.F."/>
            <person name="George R.A."/>
            <person name="Lewis S.E."/>
            <person name="Richards S."/>
            <person name="Ashburner M."/>
            <person name="Henderson S.N."/>
            <person name="Sutton G.G."/>
            <person name="Wortman J.R."/>
            <person name="Yandell M.D."/>
            <person name="Zhang Q."/>
            <person name="Chen L.X."/>
            <person name="Brandon R.C."/>
            <person name="Rogers Y.H."/>
            <person name="Blazej R.G."/>
            <person name="Champe M."/>
            <person name="Pfeiffer B.D."/>
            <person name="Wan K.H."/>
            <person name="Doyle C."/>
            <person name="Baxter E.G."/>
            <person name="Helt G."/>
            <person name="Nelson C.R."/>
            <person name="Gabor G.L."/>
            <person name="Abril J.F."/>
            <person name="Agbayani A."/>
            <person name="An H.J."/>
            <person name="Andrews-Pfannkoch C."/>
            <person name="Baldwin D."/>
            <person name="Ballew R.M."/>
            <person name="Basu A."/>
            <person name="Baxendale J."/>
            <person name="Bayraktaroglu L."/>
            <person name="Beasley E.M."/>
            <person name="Beeson K.Y."/>
            <person name="Benos P.V."/>
            <person name="Berman B.P."/>
            <person name="Bhandari D."/>
            <person name="Bolshakov S."/>
            <person name="Borkova D."/>
            <person name="Botchan M.R."/>
            <person name="Bouck J."/>
            <person name="Brokstein P."/>
            <person name="Brottier P."/>
            <person name="Burtis K.C."/>
            <person name="Busam D.A."/>
            <person name="Butler H."/>
            <person name="Cadieu E."/>
            <person name="Center A."/>
            <person name="Chandra I."/>
            <person name="Cherry J.M."/>
            <person name="Cawley S."/>
            <person name="Dahlke C."/>
            <person name="Davenport L.B."/>
            <person name="Davies P."/>
            <person name="de Pablos B."/>
            <person name="Delcher A."/>
            <person name="Deng Z."/>
            <person name="Mays A.D."/>
            <person name="Dew I."/>
            <person name="Dietz S.M."/>
            <person name="Dodson K."/>
            <person name="Doup L.E."/>
            <person name="Downes M."/>
            <person name="Dugan-Rocha S."/>
            <person name="Dunkov B.C."/>
            <person name="Dunn P."/>
            <person name="Durbin K.J."/>
            <person name="Evangelista C.C."/>
            <person name="Ferraz C."/>
            <person name="Ferriera S."/>
            <person name="Fleischmann W."/>
            <person name="Fosler C."/>
            <person name="Gabrielian A.E."/>
            <person name="Garg N.S."/>
            <person name="Gelbart W.M."/>
            <person name="Glasser K."/>
            <person name="Glodek A."/>
            <person name="Gong F."/>
            <person name="Gorrell J.H."/>
            <person name="Gu Z."/>
            <person name="Guan P."/>
            <person name="Harris M."/>
            <person name="Harris N.L."/>
            <person name="Harvey D."/>
            <person name="Heiman T.J."/>
            <person name="Hernandez J.R."/>
            <person name="Houck J."/>
            <person name="Hostin D."/>
            <person name="Houston K.A."/>
            <person name="Howland T.J."/>
            <person name="Wei M.H."/>
            <person name="Ibegwam C."/>
            <person name="Jalali M."/>
            <person name="Kalush F."/>
            <person name="Karpen G.H."/>
            <person name="Ke Z."/>
            <person name="Kennison J.A."/>
            <person name="Ketchum K.A."/>
            <person name="Kimmel B.E."/>
            <person name="Kodira C.D."/>
            <person name="Kraft C."/>
            <person name="Kravitz S."/>
            <person name="Kulp D."/>
            <person name="Lai Z."/>
            <person name="Lasko P."/>
            <person name="Lei Y."/>
            <person name="Levitsky A.A."/>
            <person name="Li J."/>
            <person name="Li Z."/>
            <person name="Liang Y."/>
            <person name="Lin X."/>
            <person name="Liu X."/>
            <person name="Mattei B."/>
            <person name="McIntosh T.C."/>
            <person name="McLeod M.P."/>
            <person name="McPherson D."/>
            <person name="Merkulov G."/>
            <person name="Milshina N.V."/>
            <person name="Mobarry C."/>
            <person name="Morris J."/>
            <person name="Moshrefi A."/>
            <person name="Mount S.M."/>
            <person name="Moy M."/>
            <person name="Murphy B."/>
            <person name="Murphy L."/>
            <person name="Muzny D.M."/>
            <person name="Nelson D.L."/>
            <person name="Nelson D.R."/>
            <person name="Nelson K.A."/>
            <person name="Nixon K."/>
            <person name="Nusskern D.R."/>
            <person name="Pacleb J.M."/>
            <person name="Palazzolo M."/>
            <person name="Pittman G.S."/>
            <person name="Pan S."/>
            <person name="Pollard J."/>
            <person name="Puri V."/>
            <person name="Reese M.G."/>
            <person name="Reinert K."/>
            <person name="Remington K."/>
            <person name="Saunders R.D."/>
            <person name="Scheeler F."/>
            <person name="Shen H."/>
            <person name="Shue B.C."/>
            <person name="Siden-Kiamos I."/>
            <person name="Simpson M."/>
            <person name="Skupski M.P."/>
            <person name="Smith T."/>
            <person name="Spier E."/>
            <person name="Spradling A.C."/>
            <person name="Stapleton M."/>
            <person name="Strong R."/>
            <person name="Sun E."/>
            <person name="Svirskas R."/>
            <person name="Tector C."/>
            <person name="Turner R."/>
            <person name="Venter E."/>
            <person name="Wang A.H."/>
            <person name="Wang X."/>
            <person name="Wang Z.Y."/>
            <person name="Wassarman D.A."/>
            <person name="Weinstock G.M."/>
            <person name="Weissenbach J."/>
            <person name="Williams S.M."/>
            <person name="WoodageT"/>
            <person name="Worley K.C."/>
            <person name="Wu D."/>
            <person name="Yang S."/>
            <person name="Yao Q.A."/>
            <person name="Ye J."/>
            <person name="Yeh R.F."/>
            <person name="Zaveri J.S."/>
            <person name="Zhan M."/>
            <person name="Zhang G."/>
            <person name="Zhao Q."/>
            <person name="Zheng L."/>
            <person name="Zheng X.H."/>
            <person name="Zhong F.N."/>
            <person name="Zhong W."/>
            <person name="Zhou X."/>
            <person name="Zhu S."/>
            <person name="Zhu X."/>
            <person name="Smith H.O."/>
            <person name="Gibbs R.A."/>
            <person name="Myers E.W."/>
            <person name="Rubin G.M."/>
            <person name="Venter J.C."/>
        </authorList>
    </citation>
    <scope>NUCLEOTIDE SEQUENCE [LARGE SCALE GENOMIC DNA]</scope>
    <source>
        <strain evidence="5">Berkeley</strain>
    </source>
</reference>
<dbReference type="OrthoDB" id="7861208at2759"/>
<dbReference type="Bgee" id="FBgn0029552">
    <property type="expression patterns" value="Expressed in mid-late elongation-stage spermatid (Drosophila) in testis and 14 other cell types or tissues"/>
</dbReference>
<dbReference type="OMA" id="KSEFCVQ"/>
<reference evidence="2 5" key="9">
    <citation type="journal article" date="2007" name="Science">
        <title>The Release 5.1 annotation of Drosophila melanogaster heterochromatin.</title>
        <authorList>
            <person name="Smith C.D."/>
            <person name="Shu S."/>
            <person name="Mungall C.J."/>
            <person name="Karpen G.H."/>
        </authorList>
    </citation>
    <scope>NUCLEOTIDE SEQUENCE [LARGE SCALE GENOMIC DNA]</scope>
    <source>
        <strain evidence="5">Berkeley</strain>
    </source>
</reference>
<dbReference type="SMR" id="Q9W5B8"/>
<reference evidence="5" key="2">
    <citation type="journal article" date="2002" name="Genome Biol.">
        <title>Finishing a whole-genome shotgun: release 3 of the Drosophila melanogaster euchromatic genome sequence.</title>
        <authorList>
            <person name="Celniker S.E."/>
            <person name="Wheeler D.A."/>
            <person name="Kronmiller B."/>
            <person name="Carlson J.W."/>
            <person name="Halpern A."/>
            <person name="Patel S."/>
            <person name="Adams M."/>
            <person name="Champe M."/>
            <person name="Dugan S.P."/>
            <person name="Frise E."/>
            <person name="Hodgson A."/>
            <person name="George R.A."/>
            <person name="Hoskins R.A."/>
            <person name="Laverty T."/>
            <person name="Muzny D.M."/>
            <person name="Nelson C.R."/>
            <person name="Pacleb J.M."/>
            <person name="Park S."/>
            <person name="Pfeiffer B.D."/>
            <person name="Richards S."/>
            <person name="Sodergren E.J."/>
            <person name="Svirskas R."/>
            <person name="Tabor P.E."/>
            <person name="Wan K."/>
            <person name="Stapleton M."/>
            <person name="Sutton G.G."/>
            <person name="Venter C."/>
            <person name="Weinstock G."/>
            <person name="Scherer S.E."/>
            <person name="Myers E.W."/>
            <person name="Gibbs R.A."/>
            <person name="Rubin G.M."/>
        </authorList>
    </citation>
    <scope>NUCLEOTIDE SEQUENCE [LARGE SCALE GENOMIC DNA]</scope>
    <source>
        <strain evidence="5">Berkeley</strain>
    </source>
</reference>
<reference evidence="2 5" key="6">
    <citation type="journal article" date="2005" name="PLoS Comput. Biol.">
        <title>Combined evidence annotation of transposable elements in genome sequences.</title>
        <authorList>
            <person name="Quesneville H."/>
            <person name="Bergman C.M."/>
            <person name="Andrieu O."/>
            <person name="Autard D."/>
            <person name="Nouaud D."/>
            <person name="Ashburner M."/>
            <person name="Anxolabehere D."/>
        </authorList>
    </citation>
    <scope>NUCLEOTIDE SEQUENCE [LARGE SCALE GENOMIC DNA]</scope>
    <source>
        <strain evidence="5">Berkeley</strain>
    </source>
</reference>
<evidence type="ECO:0000313" key="4">
    <source>
        <dbReference type="FlyBase" id="FBgn0029552"/>
    </source>
</evidence>
<gene>
    <name evidence="2" type="primary">Dmel\CG14631</name>
    <name evidence="2 4" type="ORF">CG14631</name>
    <name evidence="2" type="ORF">Dmel_CG14631</name>
</gene>
<evidence type="ECO:0000313" key="3">
    <source>
        <dbReference type="EMBL" id="AAY85025.1"/>
    </source>
</evidence>